<comment type="caution">
    <text evidence="1">The sequence shown here is derived from an EMBL/GenBank/DDBJ whole genome shotgun (WGS) entry which is preliminary data.</text>
</comment>
<dbReference type="Proteomes" id="UP001060085">
    <property type="component" value="Linkage Group LG03"/>
</dbReference>
<keyword evidence="2" id="KW-1185">Reference proteome</keyword>
<name>A0ACC0BLH4_CATRO</name>
<dbReference type="EMBL" id="CM044703">
    <property type="protein sequence ID" value="KAI5673463.1"/>
    <property type="molecule type" value="Genomic_DNA"/>
</dbReference>
<evidence type="ECO:0000313" key="1">
    <source>
        <dbReference type="EMBL" id="KAI5673463.1"/>
    </source>
</evidence>
<reference evidence="2" key="1">
    <citation type="journal article" date="2023" name="Nat. Plants">
        <title>Single-cell RNA sequencing provides a high-resolution roadmap for understanding the multicellular compartmentation of specialized metabolism.</title>
        <authorList>
            <person name="Sun S."/>
            <person name="Shen X."/>
            <person name="Li Y."/>
            <person name="Li Y."/>
            <person name="Wang S."/>
            <person name="Li R."/>
            <person name="Zhang H."/>
            <person name="Shen G."/>
            <person name="Guo B."/>
            <person name="Wei J."/>
            <person name="Xu J."/>
            <person name="St-Pierre B."/>
            <person name="Chen S."/>
            <person name="Sun C."/>
        </authorList>
    </citation>
    <scope>NUCLEOTIDE SEQUENCE [LARGE SCALE GENOMIC DNA]</scope>
</reference>
<protein>
    <submittedName>
        <fullName evidence="1">Uncharacterized protein</fullName>
    </submittedName>
</protein>
<accession>A0ACC0BLH4</accession>
<evidence type="ECO:0000313" key="2">
    <source>
        <dbReference type="Proteomes" id="UP001060085"/>
    </source>
</evidence>
<gene>
    <name evidence="1" type="ORF">M9H77_13827</name>
</gene>
<proteinExistence type="predicted"/>
<organism evidence="1 2">
    <name type="scientific">Catharanthus roseus</name>
    <name type="common">Madagascar periwinkle</name>
    <name type="synonym">Vinca rosea</name>
    <dbReference type="NCBI Taxonomy" id="4058"/>
    <lineage>
        <taxon>Eukaryota</taxon>
        <taxon>Viridiplantae</taxon>
        <taxon>Streptophyta</taxon>
        <taxon>Embryophyta</taxon>
        <taxon>Tracheophyta</taxon>
        <taxon>Spermatophyta</taxon>
        <taxon>Magnoliopsida</taxon>
        <taxon>eudicotyledons</taxon>
        <taxon>Gunneridae</taxon>
        <taxon>Pentapetalae</taxon>
        <taxon>asterids</taxon>
        <taxon>lamiids</taxon>
        <taxon>Gentianales</taxon>
        <taxon>Apocynaceae</taxon>
        <taxon>Rauvolfioideae</taxon>
        <taxon>Vinceae</taxon>
        <taxon>Catharanthinae</taxon>
        <taxon>Catharanthus</taxon>
    </lineage>
</organism>
<sequence length="447" mass="51672">MSEEKRENSKEEFDVLKKSEEINFFANQTNSSLVKPSKNQEGRLGYNFIKTISFFPSNSYLCFEIYFKEIKLFSLIFIEHGDHFTFLNPLGTYLERRYFIEFNSISCAIPRVHDYDFYISNCVSCVLGVEDRRGMEKELGHILEDLSISLSLNPSSLCYEVSLEELKSLLESYTFQMITFPVELNIVGFVLEFDGNSLQHVCTITSTRGRRYTMEFEGQGKNVGGKQILLNFRKKMNGSLKVLKAHLCDLVKTTFGNGVFELNLKNLVEKHLVYSSAFVDFLFKAEALNETIVQSTKSCVNIENHSLGANLLYSLTFKEFLDELIFKRELKVLQILIPFKELCYLWNSCGVQMLVDKRDVLFTYSLLSLECFCNIHSIVPFSAFISNVAHLLWLFERLGSRTYPFKGGADGMTRERYENTESFQGSVIWSRARKIKEETQRNKFGRS</sequence>